<dbReference type="SUPFAM" id="SSF51316">
    <property type="entry name" value="Mss4-like"/>
    <property type="match status" value="1"/>
</dbReference>
<keyword evidence="3" id="KW-1185">Reference proteome</keyword>
<evidence type="ECO:0000313" key="3">
    <source>
        <dbReference type="Proteomes" id="UP001189429"/>
    </source>
</evidence>
<feature type="region of interest" description="Disordered" evidence="1">
    <location>
        <begin position="1"/>
        <end position="26"/>
    </location>
</feature>
<accession>A0ABN9Y7E1</accession>
<dbReference type="Gene3D" id="2.170.150.20">
    <property type="entry name" value="Peptide methionine sulfoxide reductase"/>
    <property type="match status" value="1"/>
</dbReference>
<protein>
    <recommendedName>
        <fullName evidence="4">Peptide-methionine (R)-S-oxide reductase</fullName>
    </recommendedName>
</protein>
<evidence type="ECO:0000256" key="1">
    <source>
        <dbReference type="SAM" id="MobiDB-lite"/>
    </source>
</evidence>
<organism evidence="2 3">
    <name type="scientific">Prorocentrum cordatum</name>
    <dbReference type="NCBI Taxonomy" id="2364126"/>
    <lineage>
        <taxon>Eukaryota</taxon>
        <taxon>Sar</taxon>
        <taxon>Alveolata</taxon>
        <taxon>Dinophyceae</taxon>
        <taxon>Prorocentrales</taxon>
        <taxon>Prorocentraceae</taxon>
        <taxon>Prorocentrum</taxon>
    </lineage>
</organism>
<gene>
    <name evidence="2" type="ORF">PCOR1329_LOCUS83200</name>
</gene>
<reference evidence="2" key="1">
    <citation type="submission" date="2023-10" db="EMBL/GenBank/DDBJ databases">
        <authorList>
            <person name="Chen Y."/>
            <person name="Shah S."/>
            <person name="Dougan E. K."/>
            <person name="Thang M."/>
            <person name="Chan C."/>
        </authorList>
    </citation>
    <scope>NUCLEOTIDE SEQUENCE [LARGE SCALE GENOMIC DNA]</scope>
</reference>
<name>A0ABN9Y7E1_9DINO</name>
<dbReference type="Proteomes" id="UP001189429">
    <property type="component" value="Unassembled WGS sequence"/>
</dbReference>
<proteinExistence type="predicted"/>
<evidence type="ECO:0000313" key="2">
    <source>
        <dbReference type="EMBL" id="CAK0908544.1"/>
    </source>
</evidence>
<sequence>MPLQGWSAGGWHSDETPEGPMALCWASQPRGSGLPLQGRQGGAPAAAARGCAGDWSLAQPAAASALLAAAAAAPAALAELRSARRRRLPRVARGSVSRRDAGAAAAAAAAVVAAAPPPGAQAEQGPAKYPVLGDEKIMAKKAHGTSPFPVQEKLRWDCDRREADRVCSFNREYAEYAGYWKTTSFLPDLRKRLEARDKDNNGDQLVTTFYDSVTGKELFVAPKGRSVRAFLEESFTHGWPSFRDEEVNWENVRCLKNSGECVSLDGTHLGHNIPDGKGNRYCINLVSIAGYPVEGRGGAALPSA</sequence>
<dbReference type="InterPro" id="IPR011057">
    <property type="entry name" value="Mss4-like_sf"/>
</dbReference>
<comment type="caution">
    <text evidence="2">The sequence shown here is derived from an EMBL/GenBank/DDBJ whole genome shotgun (WGS) entry which is preliminary data.</text>
</comment>
<evidence type="ECO:0008006" key="4">
    <source>
        <dbReference type="Google" id="ProtNLM"/>
    </source>
</evidence>
<dbReference type="EMBL" id="CAUYUJ010022037">
    <property type="protein sequence ID" value="CAK0908544.1"/>
    <property type="molecule type" value="Genomic_DNA"/>
</dbReference>